<dbReference type="GO" id="GO:0016787">
    <property type="term" value="F:hydrolase activity"/>
    <property type="evidence" value="ECO:0007669"/>
    <property type="project" value="UniProtKB-KW"/>
</dbReference>
<accession>A0A6I0FE13</accession>
<dbReference type="ESTHER" id="9clot-a0a6i0fe13">
    <property type="family name" value="Bacterial_EstLip_FamXIV"/>
</dbReference>
<dbReference type="GO" id="GO:0006629">
    <property type="term" value="P:lipid metabolic process"/>
    <property type="evidence" value="ECO:0007669"/>
    <property type="project" value="InterPro"/>
</dbReference>
<evidence type="ECO:0000313" key="2">
    <source>
        <dbReference type="Proteomes" id="UP000432715"/>
    </source>
</evidence>
<keyword evidence="1" id="KW-0378">Hydrolase</keyword>
<organism evidence="1 2">
    <name type="scientific">Alkaliphilus pronyensis</name>
    <dbReference type="NCBI Taxonomy" id="1482732"/>
    <lineage>
        <taxon>Bacteria</taxon>
        <taxon>Bacillati</taxon>
        <taxon>Bacillota</taxon>
        <taxon>Clostridia</taxon>
        <taxon>Peptostreptococcales</taxon>
        <taxon>Natronincolaceae</taxon>
        <taxon>Alkaliphilus</taxon>
    </lineage>
</organism>
<reference evidence="1 2" key="1">
    <citation type="submission" date="2019-10" db="EMBL/GenBank/DDBJ databases">
        <title>Alkaliphilus serpentinus sp. nov. and Alkaliphilus pronyensis sp. nov., two novel anaerobic alkaliphilic species isolated from the serpentinized-hosted hydrothermal field of the Prony Bay (New Caledonia).</title>
        <authorList>
            <person name="Postec A."/>
        </authorList>
    </citation>
    <scope>NUCLEOTIDE SEQUENCE [LARGE SCALE GENOMIC DNA]</scope>
    <source>
        <strain evidence="1 2">LacV</strain>
    </source>
</reference>
<dbReference type="AlphaFoldDB" id="A0A6I0FE13"/>
<dbReference type="PANTHER" id="PTHR11440">
    <property type="entry name" value="LECITHIN-CHOLESTEROL ACYLTRANSFERASE-RELATED"/>
    <property type="match status" value="1"/>
</dbReference>
<dbReference type="Pfam" id="PF02450">
    <property type="entry name" value="LCAT"/>
    <property type="match status" value="1"/>
</dbReference>
<keyword evidence="2" id="KW-1185">Reference proteome</keyword>
<dbReference type="GO" id="GO:0008374">
    <property type="term" value="F:O-acyltransferase activity"/>
    <property type="evidence" value="ECO:0007669"/>
    <property type="project" value="InterPro"/>
</dbReference>
<comment type="caution">
    <text evidence="1">The sequence shown here is derived from an EMBL/GenBank/DDBJ whole genome shotgun (WGS) entry which is preliminary data.</text>
</comment>
<gene>
    <name evidence="1" type="ORF">F8154_11105</name>
</gene>
<proteinExistence type="predicted"/>
<dbReference type="SUPFAM" id="SSF53474">
    <property type="entry name" value="alpha/beta-Hydrolases"/>
    <property type="match status" value="1"/>
</dbReference>
<evidence type="ECO:0000313" key="1">
    <source>
        <dbReference type="EMBL" id="KAB3532941.1"/>
    </source>
</evidence>
<dbReference type="EMBL" id="WBZC01000043">
    <property type="protein sequence ID" value="KAB3532941.1"/>
    <property type="molecule type" value="Genomic_DNA"/>
</dbReference>
<dbReference type="OrthoDB" id="9765872at2"/>
<sequence length="314" mass="35516">MTLTNTPIIFVPGLFGSMSNEIIPGTGDWSFGIAKVAYGQFIEMLELMGFKLNKDLFISFYDWRKNCSDSARNYLYKTIQRVKAKTHSKKVNIICHSMGGLVTRAYVQSNYYNDDVNKMIVMATPNTGSPPNFSYWTGGKLPSDTGKEFDMVRAYMTGYLAILSEIFRNDPIEGIHEEFPGLNDIIPSKQYGDYLFTKEGVDITQYKLQCHMSTQNTFLNELNENINIIKQRNIDVTVIAGIGEETVEALQIIPSLSNEKWVDGKVIDLKKTINGDGNATLRSVFFLDGDKYTVNGTHIEMLYKSEPILIKKLK</sequence>
<protein>
    <submittedName>
        <fullName evidence="1">Alpha/beta fold hydrolase</fullName>
    </submittedName>
</protein>
<dbReference type="InterPro" id="IPR003386">
    <property type="entry name" value="LACT/PDAT_acylTrfase"/>
</dbReference>
<name>A0A6I0FE13_9FIRM</name>
<dbReference type="InterPro" id="IPR029058">
    <property type="entry name" value="AB_hydrolase_fold"/>
</dbReference>
<dbReference type="Gene3D" id="3.40.50.1820">
    <property type="entry name" value="alpha/beta hydrolase"/>
    <property type="match status" value="1"/>
</dbReference>
<dbReference type="Proteomes" id="UP000432715">
    <property type="component" value="Unassembled WGS sequence"/>
</dbReference>